<dbReference type="GO" id="GO:0009089">
    <property type="term" value="P:lysine biosynthetic process via diaminopimelate"/>
    <property type="evidence" value="ECO:0007669"/>
    <property type="project" value="UniProtKB-UniRule"/>
</dbReference>
<dbReference type="eggNOG" id="COG0329">
    <property type="taxonomic scope" value="Bacteria"/>
</dbReference>
<evidence type="ECO:0000256" key="5">
    <source>
        <dbReference type="ARBA" id="ARBA00022490"/>
    </source>
</evidence>
<reference evidence="16 17" key="1">
    <citation type="submission" date="2012-05" db="EMBL/GenBank/DDBJ databases">
        <title>The Genome Sequence of Sutterella wadsworthensis 2_1_59BFAA.</title>
        <authorList>
            <consortium name="The Broad Institute Genome Sequencing Platform"/>
            <person name="Earl A."/>
            <person name="Ward D."/>
            <person name="Feldgarden M."/>
            <person name="Gevers D."/>
            <person name="Daigneault M."/>
            <person name="Strauss J."/>
            <person name="Allen-Vercoe E."/>
            <person name="Walker B."/>
            <person name="Young S.K."/>
            <person name="Zeng Q."/>
            <person name="Gargeya S."/>
            <person name="Fitzgerald M."/>
            <person name="Haas B."/>
            <person name="Abouelleil A."/>
            <person name="Alvarado L."/>
            <person name="Arachchi H.M."/>
            <person name="Berlin A.M."/>
            <person name="Chapman S.B."/>
            <person name="Goldberg J."/>
            <person name="Griggs A."/>
            <person name="Gujja S."/>
            <person name="Hansen M."/>
            <person name="Howarth C."/>
            <person name="Imamovic A."/>
            <person name="Larimer J."/>
            <person name="McCowen C."/>
            <person name="Montmayeur A."/>
            <person name="Murphy C."/>
            <person name="Neiman D."/>
            <person name="Pearson M."/>
            <person name="Priest M."/>
            <person name="Roberts A."/>
            <person name="Saif S."/>
            <person name="Shea T."/>
            <person name="Sisk P."/>
            <person name="Sykes S."/>
            <person name="Wortman J."/>
            <person name="Nusbaum C."/>
            <person name="Birren B."/>
        </authorList>
    </citation>
    <scope>NUCLEOTIDE SEQUENCE [LARGE SCALE GENOMIC DNA]</scope>
    <source>
        <strain evidence="16 17">2_1_59BFAA</strain>
    </source>
</reference>
<dbReference type="OrthoDB" id="9782828at2"/>
<dbReference type="PROSITE" id="PS00666">
    <property type="entry name" value="DHDPS_2"/>
    <property type="match status" value="1"/>
</dbReference>
<feature type="site" description="Part of a proton relay during catalysis" evidence="12">
    <location>
        <position position="48"/>
    </location>
</feature>
<dbReference type="CDD" id="cd00950">
    <property type="entry name" value="DHDPS"/>
    <property type="match status" value="1"/>
</dbReference>
<comment type="subunit">
    <text evidence="12">Homotetramer; dimer of dimers.</text>
</comment>
<dbReference type="EMBL" id="ADMG01000044">
    <property type="protein sequence ID" value="EKB30396.1"/>
    <property type="molecule type" value="Genomic_DNA"/>
</dbReference>
<evidence type="ECO:0000256" key="12">
    <source>
        <dbReference type="HAMAP-Rule" id="MF_00418"/>
    </source>
</evidence>
<dbReference type="Gene3D" id="3.20.20.70">
    <property type="entry name" value="Aldolase class I"/>
    <property type="match status" value="1"/>
</dbReference>
<evidence type="ECO:0000256" key="13">
    <source>
        <dbReference type="PIRNR" id="PIRNR001365"/>
    </source>
</evidence>
<evidence type="ECO:0000256" key="3">
    <source>
        <dbReference type="ARBA" id="ARBA00007592"/>
    </source>
</evidence>
<evidence type="ECO:0000256" key="4">
    <source>
        <dbReference type="ARBA" id="ARBA00012086"/>
    </source>
</evidence>
<dbReference type="PIRSF" id="PIRSF001365">
    <property type="entry name" value="DHDPS"/>
    <property type="match status" value="1"/>
</dbReference>
<evidence type="ECO:0000256" key="10">
    <source>
        <dbReference type="ARBA" id="ARBA00023270"/>
    </source>
</evidence>
<comment type="catalytic activity">
    <reaction evidence="11 12">
        <text>L-aspartate 4-semialdehyde + pyruvate = (2S,4S)-4-hydroxy-2,3,4,5-tetrahydrodipicolinate + H2O + H(+)</text>
        <dbReference type="Rhea" id="RHEA:34171"/>
        <dbReference type="ChEBI" id="CHEBI:15361"/>
        <dbReference type="ChEBI" id="CHEBI:15377"/>
        <dbReference type="ChEBI" id="CHEBI:15378"/>
        <dbReference type="ChEBI" id="CHEBI:67139"/>
        <dbReference type="ChEBI" id="CHEBI:537519"/>
        <dbReference type="EC" id="4.3.3.7"/>
    </reaction>
</comment>
<keyword evidence="10 12" id="KW-0704">Schiff base</keyword>
<name>K1JJN9_9BURK</name>
<keyword evidence="9 12" id="KW-0456">Lyase</keyword>
<comment type="subcellular location">
    <subcellularLocation>
        <location evidence="12">Cytoplasm</location>
    </subcellularLocation>
</comment>
<keyword evidence="8 12" id="KW-0457">Lysine biosynthesis</keyword>
<keyword evidence="7 12" id="KW-0220">Diaminopimelate biosynthesis</keyword>
<sequence length="297" mass="31856">MKFENVRGSIVAMITPFHEDGSVNFEALTHLIERQIAGGTSAILTLGTTGEYSTMTHEEDAAVVRHTIDTVAGRVPVIVGSGSNCTATQIEMSRRYEAMGADALLIIAPYYNKANAEGMYRHFADTADAVSVPCILYNVPGRTGCSIPVSVVERLAKHPNICGIKEASGNMSYAMEVARFLGPDFQMWSGNDDITVPIMSVGGSGVISVYANIDPASCAKMCTDWFAGRTAEATTEQVRRLDLMNALFYEVNPIPAKTALNMMGLNAGPMRLPLGDMSPANAARLRAELVKAGLINE</sequence>
<protein>
    <recommendedName>
        <fullName evidence="4 12">4-hydroxy-tetrahydrodipicolinate synthase</fullName>
        <shortName evidence="12">HTPA synthase</shortName>
        <ecNumber evidence="4 12">4.3.3.7</ecNumber>
    </recommendedName>
</protein>
<comment type="caution">
    <text evidence="16">The sequence shown here is derived from an EMBL/GenBank/DDBJ whole genome shotgun (WGS) entry which is preliminary data.</text>
</comment>
<evidence type="ECO:0000313" key="16">
    <source>
        <dbReference type="EMBL" id="EKB30396.1"/>
    </source>
</evidence>
<keyword evidence="5 12" id="KW-0963">Cytoplasm</keyword>
<feature type="binding site" evidence="12 15">
    <location>
        <position position="49"/>
    </location>
    <ligand>
        <name>pyruvate</name>
        <dbReference type="ChEBI" id="CHEBI:15361"/>
    </ligand>
</feature>
<comment type="similarity">
    <text evidence="3 12 13">Belongs to the DapA family.</text>
</comment>
<dbReference type="STRING" id="742823.HMPREF9465_02008"/>
<evidence type="ECO:0000256" key="1">
    <source>
        <dbReference type="ARBA" id="ARBA00003294"/>
    </source>
</evidence>
<feature type="active site" description="Proton donor/acceptor" evidence="12 14">
    <location>
        <position position="137"/>
    </location>
</feature>
<dbReference type="EC" id="4.3.3.7" evidence="4 12"/>
<keyword evidence="6 12" id="KW-0028">Amino-acid biosynthesis</keyword>
<gene>
    <name evidence="12" type="primary">dapA</name>
    <name evidence="16" type="ORF">HMPREF9465_02008</name>
</gene>
<proteinExistence type="inferred from homology"/>
<evidence type="ECO:0000256" key="6">
    <source>
        <dbReference type="ARBA" id="ARBA00022605"/>
    </source>
</evidence>
<evidence type="ECO:0000256" key="15">
    <source>
        <dbReference type="PIRSR" id="PIRSR001365-2"/>
    </source>
</evidence>
<evidence type="ECO:0000256" key="11">
    <source>
        <dbReference type="ARBA" id="ARBA00047836"/>
    </source>
</evidence>
<dbReference type="PANTHER" id="PTHR12128">
    <property type="entry name" value="DIHYDRODIPICOLINATE SYNTHASE"/>
    <property type="match status" value="1"/>
</dbReference>
<dbReference type="HAMAP" id="MF_00418">
    <property type="entry name" value="DapA"/>
    <property type="match status" value="1"/>
</dbReference>
<dbReference type="Pfam" id="PF00701">
    <property type="entry name" value="DHDPS"/>
    <property type="match status" value="1"/>
</dbReference>
<feature type="binding site" evidence="12 15">
    <location>
        <position position="207"/>
    </location>
    <ligand>
        <name>pyruvate</name>
        <dbReference type="ChEBI" id="CHEBI:15361"/>
    </ligand>
</feature>
<organism evidence="16 17">
    <name type="scientific">Sutterella wadsworthensis 2_1_59BFAA</name>
    <dbReference type="NCBI Taxonomy" id="742823"/>
    <lineage>
        <taxon>Bacteria</taxon>
        <taxon>Pseudomonadati</taxon>
        <taxon>Pseudomonadota</taxon>
        <taxon>Betaproteobacteria</taxon>
        <taxon>Burkholderiales</taxon>
        <taxon>Sutterellaceae</taxon>
        <taxon>Sutterella</taxon>
    </lineage>
</organism>
<comment type="pathway">
    <text evidence="2 12">Amino-acid biosynthesis; L-lysine biosynthesis via DAP pathway; (S)-tetrahydrodipicolinate from L-aspartate: step 3/4.</text>
</comment>
<keyword evidence="17" id="KW-1185">Reference proteome</keyword>
<evidence type="ECO:0000256" key="2">
    <source>
        <dbReference type="ARBA" id="ARBA00005120"/>
    </source>
</evidence>
<dbReference type="InterPro" id="IPR020625">
    <property type="entry name" value="Schiff_base-form_aldolases_AS"/>
</dbReference>
<dbReference type="UniPathway" id="UPA00034">
    <property type="reaction ID" value="UER00017"/>
</dbReference>
<dbReference type="RefSeq" id="WP_005436691.1">
    <property type="nucleotide sequence ID" value="NZ_JH815520.1"/>
</dbReference>
<dbReference type="PANTHER" id="PTHR12128:SF66">
    <property type="entry name" value="4-HYDROXY-2-OXOGLUTARATE ALDOLASE, MITOCHONDRIAL"/>
    <property type="match status" value="1"/>
</dbReference>
<dbReference type="Proteomes" id="UP000005835">
    <property type="component" value="Unassembled WGS sequence"/>
</dbReference>
<accession>K1JJN9</accession>
<feature type="site" description="Part of a proton relay during catalysis" evidence="12">
    <location>
        <position position="111"/>
    </location>
</feature>
<dbReference type="PRINTS" id="PR00146">
    <property type="entry name" value="DHPICSNTHASE"/>
</dbReference>
<evidence type="ECO:0000313" key="17">
    <source>
        <dbReference type="Proteomes" id="UP000005835"/>
    </source>
</evidence>
<evidence type="ECO:0000256" key="9">
    <source>
        <dbReference type="ARBA" id="ARBA00023239"/>
    </source>
</evidence>
<dbReference type="GO" id="GO:0008840">
    <property type="term" value="F:4-hydroxy-tetrahydrodipicolinate synthase activity"/>
    <property type="evidence" value="ECO:0007669"/>
    <property type="project" value="UniProtKB-UniRule"/>
</dbReference>
<dbReference type="PATRIC" id="fig|742823.3.peg.2005"/>
<dbReference type="InterPro" id="IPR002220">
    <property type="entry name" value="DapA-like"/>
</dbReference>
<dbReference type="GO" id="GO:0019877">
    <property type="term" value="P:diaminopimelate biosynthetic process"/>
    <property type="evidence" value="ECO:0007669"/>
    <property type="project" value="UniProtKB-UniRule"/>
</dbReference>
<evidence type="ECO:0000256" key="14">
    <source>
        <dbReference type="PIRSR" id="PIRSR001365-1"/>
    </source>
</evidence>
<comment type="function">
    <text evidence="1 12">Catalyzes the condensation of (S)-aspartate-beta-semialdehyde [(S)-ASA] and pyruvate to 4-hydroxy-tetrahydrodipicolinate (HTPA).</text>
</comment>
<evidence type="ECO:0000256" key="8">
    <source>
        <dbReference type="ARBA" id="ARBA00023154"/>
    </source>
</evidence>
<dbReference type="AlphaFoldDB" id="K1JJN9"/>
<dbReference type="InterPro" id="IPR005263">
    <property type="entry name" value="DapA"/>
</dbReference>
<dbReference type="InterPro" id="IPR013785">
    <property type="entry name" value="Aldolase_TIM"/>
</dbReference>
<dbReference type="SMART" id="SM01130">
    <property type="entry name" value="DHDPS"/>
    <property type="match status" value="1"/>
</dbReference>
<dbReference type="SUPFAM" id="SSF51569">
    <property type="entry name" value="Aldolase"/>
    <property type="match status" value="1"/>
</dbReference>
<dbReference type="GO" id="GO:0005829">
    <property type="term" value="C:cytosol"/>
    <property type="evidence" value="ECO:0007669"/>
    <property type="project" value="TreeGrafter"/>
</dbReference>
<dbReference type="NCBIfam" id="TIGR00674">
    <property type="entry name" value="dapA"/>
    <property type="match status" value="1"/>
</dbReference>
<evidence type="ECO:0000256" key="7">
    <source>
        <dbReference type="ARBA" id="ARBA00022915"/>
    </source>
</evidence>
<feature type="active site" description="Schiff-base intermediate with substrate" evidence="12 14">
    <location>
        <position position="165"/>
    </location>
</feature>
<dbReference type="HOGENOM" id="CLU_049343_7_1_4"/>
<comment type="caution">
    <text evidence="12">Was originally thought to be a dihydrodipicolinate synthase (DHDPS), catalyzing the condensation of (S)-aspartate-beta-semialdehyde [(S)-ASA] and pyruvate to dihydrodipicolinate (DHDP). However, it was shown in E.coli that the product of the enzymatic reaction is not dihydrodipicolinate but in fact (4S)-4-hydroxy-2,3,4,5-tetrahydro-(2S)-dipicolinic acid (HTPA), and that the consecutive dehydration reaction leading to DHDP is not spontaneous but catalyzed by DapB.</text>
</comment>